<evidence type="ECO:0000256" key="1">
    <source>
        <dbReference type="ARBA" id="ARBA00022723"/>
    </source>
</evidence>
<dbReference type="SUPFAM" id="SSF56529">
    <property type="entry name" value="FAH"/>
    <property type="match status" value="1"/>
</dbReference>
<dbReference type="Proteomes" id="UP001229244">
    <property type="component" value="Unassembled WGS sequence"/>
</dbReference>
<dbReference type="GO" id="GO:0018773">
    <property type="term" value="F:acetylpyruvate hydrolase activity"/>
    <property type="evidence" value="ECO:0007669"/>
    <property type="project" value="TreeGrafter"/>
</dbReference>
<reference evidence="4" key="1">
    <citation type="submission" date="2023-07" db="EMBL/GenBank/DDBJ databases">
        <title>Genomic Encyclopedia of Type Strains, Phase IV (KMG-IV): sequencing the most valuable type-strain genomes for metagenomic binning, comparative biology and taxonomic classification.</title>
        <authorList>
            <person name="Goeker M."/>
        </authorList>
    </citation>
    <scope>NUCLEOTIDE SEQUENCE</scope>
    <source>
        <strain evidence="4">DSM 21202</strain>
    </source>
</reference>
<organism evidence="4 5">
    <name type="scientific">Amorphus orientalis</name>
    <dbReference type="NCBI Taxonomy" id="649198"/>
    <lineage>
        <taxon>Bacteria</taxon>
        <taxon>Pseudomonadati</taxon>
        <taxon>Pseudomonadota</taxon>
        <taxon>Alphaproteobacteria</taxon>
        <taxon>Hyphomicrobiales</taxon>
        <taxon>Amorphaceae</taxon>
        <taxon>Amorphus</taxon>
    </lineage>
</organism>
<feature type="domain" description="Fumarylacetoacetase-like C-terminal" evidence="3">
    <location>
        <begin position="47"/>
        <end position="247"/>
    </location>
</feature>
<keyword evidence="4" id="KW-0378">Hydrolase</keyword>
<dbReference type="EC" id="3.7.1.20" evidence="4"/>
<dbReference type="PANTHER" id="PTHR11820">
    <property type="entry name" value="ACYLPYRUVASE"/>
    <property type="match status" value="1"/>
</dbReference>
<dbReference type="RefSeq" id="WP_306887211.1">
    <property type="nucleotide sequence ID" value="NZ_JAUSUL010000005.1"/>
</dbReference>
<evidence type="ECO:0000313" key="4">
    <source>
        <dbReference type="EMBL" id="MDQ0317294.1"/>
    </source>
</evidence>
<dbReference type="Pfam" id="PF01557">
    <property type="entry name" value="FAA_hydrolase"/>
    <property type="match status" value="1"/>
</dbReference>
<evidence type="ECO:0000313" key="5">
    <source>
        <dbReference type="Proteomes" id="UP001229244"/>
    </source>
</evidence>
<comment type="caution">
    <text evidence="4">The sequence shown here is derived from an EMBL/GenBank/DDBJ whole genome shotgun (WGS) entry which is preliminary data.</text>
</comment>
<dbReference type="Gene3D" id="3.90.850.10">
    <property type="entry name" value="Fumarylacetoacetase-like, C-terminal domain"/>
    <property type="match status" value="1"/>
</dbReference>
<keyword evidence="5" id="KW-1185">Reference proteome</keyword>
<feature type="region of interest" description="Disordered" evidence="2">
    <location>
        <begin position="1"/>
        <end position="22"/>
    </location>
</feature>
<dbReference type="AlphaFoldDB" id="A0AAE4AW16"/>
<sequence>MTHEGGNDPPTDRTGQNQGDTAMLFDIPTTPAVAVKGEQAAYPVHRVFCVGRNYAAHAAEMGHEVDREAPFYFTKAASTIVHSGATIPYPPGTENYHYEMEFVVAIGKPVFKADLAEAASAVYGYACGLDMTRRDLQLVAREKGRPWDLGKDVEQSAVISDITKAAEFGEIAKQRIWLSVNGETKQEATLDDLIWKVPELVSHLSRYYHLIPGDLIYTGTPAGVGAVKAGDKIEGGVDGLAPIALTITDPE</sequence>
<dbReference type="InterPro" id="IPR036663">
    <property type="entry name" value="Fumarylacetoacetase_C_sf"/>
</dbReference>
<protein>
    <submittedName>
        <fullName evidence="4">Fumarylpyruvate hydrolase</fullName>
        <ecNumber evidence="4">3.7.1.20</ecNumber>
    </submittedName>
</protein>
<gene>
    <name evidence="4" type="ORF">J2S73_003778</name>
</gene>
<accession>A0AAE4AW16</accession>
<dbReference type="GO" id="GO:0034545">
    <property type="term" value="F:fumarylpyruvate hydrolase activity"/>
    <property type="evidence" value="ECO:0007669"/>
    <property type="project" value="UniProtKB-EC"/>
</dbReference>
<proteinExistence type="predicted"/>
<dbReference type="EMBL" id="JAUSUL010000005">
    <property type="protein sequence ID" value="MDQ0317294.1"/>
    <property type="molecule type" value="Genomic_DNA"/>
</dbReference>
<dbReference type="GO" id="GO:0046872">
    <property type="term" value="F:metal ion binding"/>
    <property type="evidence" value="ECO:0007669"/>
    <property type="project" value="UniProtKB-KW"/>
</dbReference>
<evidence type="ECO:0000259" key="3">
    <source>
        <dbReference type="Pfam" id="PF01557"/>
    </source>
</evidence>
<name>A0AAE4AW16_9HYPH</name>
<keyword evidence="1" id="KW-0479">Metal-binding</keyword>
<evidence type="ECO:0000256" key="2">
    <source>
        <dbReference type="SAM" id="MobiDB-lite"/>
    </source>
</evidence>
<dbReference type="InterPro" id="IPR011234">
    <property type="entry name" value="Fumarylacetoacetase-like_C"/>
</dbReference>
<dbReference type="PANTHER" id="PTHR11820:SF90">
    <property type="entry name" value="FLUTATHIONE S-TRANSFERASE"/>
    <property type="match status" value="1"/>
</dbReference>